<dbReference type="CDD" id="cd06150">
    <property type="entry name" value="YjgF_YER057c_UK114_like_2"/>
    <property type="match status" value="1"/>
</dbReference>
<dbReference type="SUPFAM" id="SSF55298">
    <property type="entry name" value="YjgF-like"/>
    <property type="match status" value="1"/>
</dbReference>
<dbReference type="InterPro" id="IPR006175">
    <property type="entry name" value="YjgF/YER057c/UK114"/>
</dbReference>
<dbReference type="InterPro" id="IPR035959">
    <property type="entry name" value="RutC-like_sf"/>
</dbReference>
<dbReference type="RefSeq" id="WP_114792181.1">
    <property type="nucleotide sequence ID" value="NZ_CP139960.1"/>
</dbReference>
<sequence>MSVQRIEQNPRMSEASKAGNLVILAGQVADGETVASQAQSIFDSIDALLEKAGTNKANILFANIYLTDINDFDELNKVWEGWVAADQGQTPSRATMQVVRLARPEWKVEVQVFATV</sequence>
<proteinExistence type="predicted"/>
<dbReference type="Proteomes" id="UP001325680">
    <property type="component" value="Chromosome"/>
</dbReference>
<dbReference type="Pfam" id="PF01042">
    <property type="entry name" value="Ribonuc_L-PSP"/>
    <property type="match status" value="1"/>
</dbReference>
<dbReference type="PANTHER" id="PTHR47328">
    <property type="match status" value="1"/>
</dbReference>
<protein>
    <submittedName>
        <fullName evidence="1">RidA family protein</fullName>
    </submittedName>
</protein>
<evidence type="ECO:0000313" key="1">
    <source>
        <dbReference type="EMBL" id="WQD40491.1"/>
    </source>
</evidence>
<dbReference type="InterPro" id="IPR035709">
    <property type="entry name" value="YoaB-like"/>
</dbReference>
<name>A0ABZ0WBC6_9BACT</name>
<dbReference type="PANTHER" id="PTHR47328:SF1">
    <property type="entry name" value="RUTC FAMILY PROTEIN YOAB"/>
    <property type="match status" value="1"/>
</dbReference>
<evidence type="ECO:0000313" key="2">
    <source>
        <dbReference type="Proteomes" id="UP001325680"/>
    </source>
</evidence>
<accession>A0ABZ0WBC6</accession>
<gene>
    <name evidence="1" type="ORF">U0035_10060</name>
</gene>
<keyword evidence="2" id="KW-1185">Reference proteome</keyword>
<dbReference type="EMBL" id="CP139960">
    <property type="protein sequence ID" value="WQD40491.1"/>
    <property type="molecule type" value="Genomic_DNA"/>
</dbReference>
<organism evidence="1 2">
    <name type="scientific">Niabella yanshanensis</name>
    <dbReference type="NCBI Taxonomy" id="577386"/>
    <lineage>
        <taxon>Bacteria</taxon>
        <taxon>Pseudomonadati</taxon>
        <taxon>Bacteroidota</taxon>
        <taxon>Chitinophagia</taxon>
        <taxon>Chitinophagales</taxon>
        <taxon>Chitinophagaceae</taxon>
        <taxon>Niabella</taxon>
    </lineage>
</organism>
<dbReference type="Gene3D" id="3.30.1330.40">
    <property type="entry name" value="RutC-like"/>
    <property type="match status" value="1"/>
</dbReference>
<reference evidence="1 2" key="1">
    <citation type="submission" date="2023-12" db="EMBL/GenBank/DDBJ databases">
        <title>Genome sequencing and assembly of bacterial species from a model synthetic community.</title>
        <authorList>
            <person name="Hogle S.L."/>
        </authorList>
    </citation>
    <scope>NUCLEOTIDE SEQUENCE [LARGE SCALE GENOMIC DNA]</scope>
    <source>
        <strain evidence="1 2">HAMBI_3031</strain>
    </source>
</reference>